<dbReference type="Proteomes" id="UP000800094">
    <property type="component" value="Unassembled WGS sequence"/>
</dbReference>
<feature type="domain" description="Major facilitator superfamily (MFS) profile" evidence="7">
    <location>
        <begin position="17"/>
        <end position="468"/>
    </location>
</feature>
<feature type="transmembrane region" description="Helical" evidence="6">
    <location>
        <begin position="292"/>
        <end position="312"/>
    </location>
</feature>
<evidence type="ECO:0000256" key="1">
    <source>
        <dbReference type="ARBA" id="ARBA00004141"/>
    </source>
</evidence>
<dbReference type="SUPFAM" id="SSF103473">
    <property type="entry name" value="MFS general substrate transporter"/>
    <property type="match status" value="1"/>
</dbReference>
<feature type="transmembrane region" description="Helical" evidence="6">
    <location>
        <begin position="16"/>
        <end position="39"/>
    </location>
</feature>
<feature type="transmembrane region" description="Helical" evidence="6">
    <location>
        <begin position="83"/>
        <end position="108"/>
    </location>
</feature>
<dbReference type="InterPro" id="IPR036259">
    <property type="entry name" value="MFS_trans_sf"/>
</dbReference>
<dbReference type="PROSITE" id="PS50850">
    <property type="entry name" value="MFS"/>
    <property type="match status" value="1"/>
</dbReference>
<feature type="transmembrane region" description="Helical" evidence="6">
    <location>
        <begin position="443"/>
        <end position="462"/>
    </location>
</feature>
<keyword evidence="5 6" id="KW-0472">Membrane</keyword>
<organism evidence="8 9">
    <name type="scientific">Trematosphaeria pertusa</name>
    <dbReference type="NCBI Taxonomy" id="390896"/>
    <lineage>
        <taxon>Eukaryota</taxon>
        <taxon>Fungi</taxon>
        <taxon>Dikarya</taxon>
        <taxon>Ascomycota</taxon>
        <taxon>Pezizomycotina</taxon>
        <taxon>Dothideomycetes</taxon>
        <taxon>Pleosporomycetidae</taxon>
        <taxon>Pleosporales</taxon>
        <taxon>Massarineae</taxon>
        <taxon>Trematosphaeriaceae</taxon>
        <taxon>Trematosphaeria</taxon>
    </lineage>
</organism>
<evidence type="ECO:0000256" key="4">
    <source>
        <dbReference type="ARBA" id="ARBA00022989"/>
    </source>
</evidence>
<dbReference type="RefSeq" id="XP_033688567.1">
    <property type="nucleotide sequence ID" value="XM_033823293.1"/>
</dbReference>
<dbReference type="Gene3D" id="1.20.1720.10">
    <property type="entry name" value="Multidrug resistance protein D"/>
    <property type="match status" value="1"/>
</dbReference>
<reference evidence="8" key="1">
    <citation type="journal article" date="2020" name="Stud. Mycol.">
        <title>101 Dothideomycetes genomes: a test case for predicting lifestyles and emergence of pathogens.</title>
        <authorList>
            <person name="Haridas S."/>
            <person name="Albert R."/>
            <person name="Binder M."/>
            <person name="Bloem J."/>
            <person name="Labutti K."/>
            <person name="Salamov A."/>
            <person name="Andreopoulos B."/>
            <person name="Baker S."/>
            <person name="Barry K."/>
            <person name="Bills G."/>
            <person name="Bluhm B."/>
            <person name="Cannon C."/>
            <person name="Castanera R."/>
            <person name="Culley D."/>
            <person name="Daum C."/>
            <person name="Ezra D."/>
            <person name="Gonzalez J."/>
            <person name="Henrissat B."/>
            <person name="Kuo A."/>
            <person name="Liang C."/>
            <person name="Lipzen A."/>
            <person name="Lutzoni F."/>
            <person name="Magnuson J."/>
            <person name="Mondo S."/>
            <person name="Nolan M."/>
            <person name="Ohm R."/>
            <person name="Pangilinan J."/>
            <person name="Park H.-J."/>
            <person name="Ramirez L."/>
            <person name="Alfaro M."/>
            <person name="Sun H."/>
            <person name="Tritt A."/>
            <person name="Yoshinaga Y."/>
            <person name="Zwiers L.-H."/>
            <person name="Turgeon B."/>
            <person name="Goodwin S."/>
            <person name="Spatafora J."/>
            <person name="Crous P."/>
            <person name="Grigoriev I."/>
        </authorList>
    </citation>
    <scope>NUCLEOTIDE SEQUENCE</scope>
    <source>
        <strain evidence="8">CBS 122368</strain>
    </source>
</reference>
<dbReference type="PANTHER" id="PTHR23502">
    <property type="entry name" value="MAJOR FACILITATOR SUPERFAMILY"/>
    <property type="match status" value="1"/>
</dbReference>
<evidence type="ECO:0000256" key="3">
    <source>
        <dbReference type="ARBA" id="ARBA00022692"/>
    </source>
</evidence>
<dbReference type="InterPro" id="IPR020846">
    <property type="entry name" value="MFS_dom"/>
</dbReference>
<dbReference type="Gene3D" id="1.20.1250.20">
    <property type="entry name" value="MFS general substrate transporter like domains"/>
    <property type="match status" value="1"/>
</dbReference>
<evidence type="ECO:0000313" key="9">
    <source>
        <dbReference type="Proteomes" id="UP000800094"/>
    </source>
</evidence>
<feature type="transmembrane region" description="Helical" evidence="6">
    <location>
        <begin position="378"/>
        <end position="399"/>
    </location>
</feature>
<keyword evidence="3 6" id="KW-0812">Transmembrane</keyword>
<evidence type="ECO:0000313" key="8">
    <source>
        <dbReference type="EMBL" id="KAF2253563.1"/>
    </source>
</evidence>
<evidence type="ECO:0000256" key="2">
    <source>
        <dbReference type="ARBA" id="ARBA00022448"/>
    </source>
</evidence>
<name>A0A6A6IWI4_9PLEO</name>
<sequence length="495" mass="54264">MNRTRYSVFTKWQKRWVVFLVAVAGWFSTLSSFIFFPAIPTLARVLHTSVGRINLTVTSYLLVAAVAPTFIGHFADRSGRRPVYLICLTVYLISNISLACQTSFAALFTLRMLQSAGISGTFSITYGVVADLATPAERGTFVGIVAFGTNTAPSVGPVLGAAMNARAGWRWIFWILALLSGLCLAAISLSLPETARSVVGNGSVPAHGIHKVFISKMAGHPVAEETAELPPSLSRRWKFPNPLACLKMLLRKDSAIVLVALGIQYMTYTCLQASLSTVFMDIYGFNQLQAGLIYLPYGIGCATMAFCAGKILDRDYRITAQSRGLSVDKRVGEELLNFPIEEARLRSFFLPMLIAVSSIIGYGWALRFHAWAFPLQHFAIPLALQLFIGCSIQSCNTILNTLLMDLDQENASAAQACCNFVRCFLAAGALAGLQPLIDKVGDGFTFTFIGALTALCAPLLMLERRKGWNWRQHQRTSRQSTVPLRSVGETLMRRC</sequence>
<accession>A0A6A6IWI4</accession>
<protein>
    <submittedName>
        <fullName evidence="8">Putative major facilitator superfamily transporter</fullName>
    </submittedName>
</protein>
<dbReference type="GO" id="GO:0022857">
    <property type="term" value="F:transmembrane transporter activity"/>
    <property type="evidence" value="ECO:0007669"/>
    <property type="project" value="InterPro"/>
</dbReference>
<comment type="subcellular location">
    <subcellularLocation>
        <location evidence="1">Membrane</location>
        <topology evidence="1">Multi-pass membrane protein</topology>
    </subcellularLocation>
</comment>
<feature type="transmembrane region" description="Helical" evidence="6">
    <location>
        <begin position="348"/>
        <end position="366"/>
    </location>
</feature>
<proteinExistence type="predicted"/>
<feature type="transmembrane region" description="Helical" evidence="6">
    <location>
        <begin position="51"/>
        <end position="71"/>
    </location>
</feature>
<gene>
    <name evidence="8" type="ORF">BU26DRAFT_419333</name>
</gene>
<dbReference type="GeneID" id="54576623"/>
<dbReference type="EMBL" id="ML987191">
    <property type="protein sequence ID" value="KAF2253563.1"/>
    <property type="molecule type" value="Genomic_DNA"/>
</dbReference>
<keyword evidence="2" id="KW-0813">Transport</keyword>
<keyword evidence="4 6" id="KW-1133">Transmembrane helix</keyword>
<evidence type="ECO:0000259" key="7">
    <source>
        <dbReference type="PROSITE" id="PS50850"/>
    </source>
</evidence>
<dbReference type="Pfam" id="PF07690">
    <property type="entry name" value="MFS_1"/>
    <property type="match status" value="1"/>
</dbReference>
<evidence type="ECO:0000256" key="6">
    <source>
        <dbReference type="SAM" id="Phobius"/>
    </source>
</evidence>
<feature type="transmembrane region" description="Helical" evidence="6">
    <location>
        <begin position="256"/>
        <end position="280"/>
    </location>
</feature>
<dbReference type="PANTHER" id="PTHR23502:SF51">
    <property type="entry name" value="QUINIDINE RESISTANCE PROTEIN 1-RELATED"/>
    <property type="match status" value="1"/>
</dbReference>
<dbReference type="InterPro" id="IPR011701">
    <property type="entry name" value="MFS"/>
</dbReference>
<feature type="transmembrane region" description="Helical" evidence="6">
    <location>
        <begin position="420"/>
        <end position="437"/>
    </location>
</feature>
<dbReference type="GO" id="GO:0005886">
    <property type="term" value="C:plasma membrane"/>
    <property type="evidence" value="ECO:0007669"/>
    <property type="project" value="TreeGrafter"/>
</dbReference>
<dbReference type="AlphaFoldDB" id="A0A6A6IWI4"/>
<dbReference type="FunFam" id="1.20.1720.10:FF:000009">
    <property type="entry name" value="MFS multidrug transporter"/>
    <property type="match status" value="1"/>
</dbReference>
<dbReference type="OrthoDB" id="2441642at2759"/>
<keyword evidence="9" id="KW-1185">Reference proteome</keyword>
<feature type="transmembrane region" description="Helical" evidence="6">
    <location>
        <begin position="171"/>
        <end position="191"/>
    </location>
</feature>
<evidence type="ECO:0000256" key="5">
    <source>
        <dbReference type="ARBA" id="ARBA00023136"/>
    </source>
</evidence>